<evidence type="ECO:0000256" key="7">
    <source>
        <dbReference type="ARBA" id="ARBA00035120"/>
    </source>
</evidence>
<dbReference type="GO" id="GO:0046872">
    <property type="term" value="F:metal ion binding"/>
    <property type="evidence" value="ECO:0007669"/>
    <property type="project" value="UniProtKB-KW"/>
</dbReference>
<dbReference type="PATRIC" id="fig|1136941.3.peg.430"/>
<keyword evidence="10" id="KW-0915">Sodium</keyword>
<keyword evidence="5 10" id="KW-0472">Membrane</keyword>
<evidence type="ECO:0000313" key="12">
    <source>
        <dbReference type="Proteomes" id="UP000063789"/>
    </source>
</evidence>
<evidence type="ECO:0000256" key="9">
    <source>
        <dbReference type="ARBA" id="ARBA00049940"/>
    </source>
</evidence>
<keyword evidence="3 10" id="KW-0812">Transmembrane</keyword>
<feature type="binding site" evidence="10">
    <location>
        <position position="73"/>
    </location>
    <ligand>
        <name>Na(+)</name>
        <dbReference type="ChEBI" id="CHEBI:29101"/>
        <note>structural</note>
    </ligand>
</feature>
<reference evidence="12" key="1">
    <citation type="submission" date="2015-06" db="EMBL/GenBank/DDBJ databases">
        <title>Complete genome sequence and metabolic analysis of phthalate degradation pathway in Gordonia sp. QH-11.</title>
        <authorList>
            <person name="Jin D."/>
            <person name="Kong X."/>
            <person name="Bai Z."/>
        </authorList>
    </citation>
    <scope>NUCLEOTIDE SEQUENCE [LARGE SCALE GENOMIC DNA]</scope>
    <source>
        <strain evidence="12">QH-11</strain>
    </source>
</reference>
<dbReference type="RefSeq" id="WP_062391482.1">
    <property type="nucleotide sequence ID" value="NZ_CP011853.1"/>
</dbReference>
<reference evidence="11 12" key="2">
    <citation type="journal article" date="2017" name="Int. J. Syst. Evol. Microbiol.">
        <title>Gordonia phthalatica sp. nov., a di-n-butyl phthalate-degrading bacterium isolated from activated sludge.</title>
        <authorList>
            <person name="Jin D."/>
            <person name="Kong X."/>
            <person name="Jia M."/>
            <person name="Yu X."/>
            <person name="Wang X."/>
            <person name="Zhuang X."/>
            <person name="Deng Y."/>
            <person name="Bai Z."/>
        </authorList>
    </citation>
    <scope>NUCLEOTIDE SEQUENCE [LARGE SCALE GENOMIC DNA]</scope>
    <source>
        <strain evidence="11 12">QH-11</strain>
    </source>
</reference>
<dbReference type="GO" id="GO:0005886">
    <property type="term" value="C:plasma membrane"/>
    <property type="evidence" value="ECO:0007669"/>
    <property type="project" value="UniProtKB-SubCell"/>
</dbReference>
<evidence type="ECO:0000256" key="1">
    <source>
        <dbReference type="ARBA" id="ARBA00004651"/>
    </source>
</evidence>
<evidence type="ECO:0000256" key="6">
    <source>
        <dbReference type="ARBA" id="ARBA00023303"/>
    </source>
</evidence>
<dbReference type="OrthoDB" id="5148600at2"/>
<feature type="transmembrane region" description="Helical" evidence="10">
    <location>
        <begin position="63"/>
        <end position="83"/>
    </location>
</feature>
<protein>
    <recommendedName>
        <fullName evidence="10">Fluoride-specific ion channel FluC</fullName>
    </recommendedName>
</protein>
<comment type="function">
    <text evidence="9 10">Fluoride-specific ion channel. Important for reducing fluoride concentration in the cell, thus reducing its toxicity.</text>
</comment>
<dbReference type="PANTHER" id="PTHR28259">
    <property type="entry name" value="FLUORIDE EXPORT PROTEIN 1-RELATED"/>
    <property type="match status" value="1"/>
</dbReference>
<feature type="transmembrane region" description="Helical" evidence="10">
    <location>
        <begin position="37"/>
        <end position="56"/>
    </location>
</feature>
<dbReference type="STRING" id="1136941.ACH46_02150"/>
<dbReference type="EMBL" id="CP011853">
    <property type="protein sequence ID" value="ALG83528.1"/>
    <property type="molecule type" value="Genomic_DNA"/>
</dbReference>
<evidence type="ECO:0000256" key="10">
    <source>
        <dbReference type="HAMAP-Rule" id="MF_00454"/>
    </source>
</evidence>
<evidence type="ECO:0000256" key="2">
    <source>
        <dbReference type="ARBA" id="ARBA00022475"/>
    </source>
</evidence>
<comment type="catalytic activity">
    <reaction evidence="8">
        <text>fluoride(in) = fluoride(out)</text>
        <dbReference type="Rhea" id="RHEA:76159"/>
        <dbReference type="ChEBI" id="CHEBI:17051"/>
    </reaction>
    <physiologicalReaction direction="left-to-right" evidence="8">
        <dbReference type="Rhea" id="RHEA:76160"/>
    </physiologicalReaction>
</comment>
<dbReference type="Proteomes" id="UP000063789">
    <property type="component" value="Chromosome"/>
</dbReference>
<keyword evidence="10" id="KW-0479">Metal-binding</keyword>
<dbReference type="InterPro" id="IPR036259">
    <property type="entry name" value="MFS_trans_sf"/>
</dbReference>
<keyword evidence="12" id="KW-1185">Reference proteome</keyword>
<dbReference type="Gene3D" id="1.20.1250.20">
    <property type="entry name" value="MFS general substrate transporter like domains"/>
    <property type="match status" value="1"/>
</dbReference>
<dbReference type="GO" id="GO:0140114">
    <property type="term" value="P:cellular detoxification of fluoride"/>
    <property type="evidence" value="ECO:0007669"/>
    <property type="project" value="UniProtKB-UniRule"/>
</dbReference>
<dbReference type="GO" id="GO:0062054">
    <property type="term" value="F:fluoride channel activity"/>
    <property type="evidence" value="ECO:0007669"/>
    <property type="project" value="UniProtKB-UniRule"/>
</dbReference>
<comment type="activity regulation">
    <text evidence="10">Na(+) is not transported, but it plays an essential structural role and its presence is essential for fluoride channel function.</text>
</comment>
<dbReference type="PANTHER" id="PTHR28259:SF1">
    <property type="entry name" value="FLUORIDE EXPORT PROTEIN 1-RELATED"/>
    <property type="match status" value="1"/>
</dbReference>
<keyword evidence="6 10" id="KW-0407">Ion channel</keyword>
<evidence type="ECO:0000256" key="8">
    <source>
        <dbReference type="ARBA" id="ARBA00035585"/>
    </source>
</evidence>
<accession>A0A0N9MN76</accession>
<name>A0A0N9MN76_9ACTN</name>
<keyword evidence="10" id="KW-0406">Ion transport</keyword>
<evidence type="ECO:0000256" key="4">
    <source>
        <dbReference type="ARBA" id="ARBA00022989"/>
    </source>
</evidence>
<gene>
    <name evidence="10" type="primary">fluC</name>
    <name evidence="10" type="synonym">crcB</name>
    <name evidence="11" type="ORF">ACH46_02150</name>
</gene>
<keyword evidence="4 10" id="KW-1133">Transmembrane helix</keyword>
<feature type="transmembrane region" description="Helical" evidence="10">
    <location>
        <begin position="95"/>
        <end position="117"/>
    </location>
</feature>
<dbReference type="Pfam" id="PF02537">
    <property type="entry name" value="CRCB"/>
    <property type="match status" value="1"/>
</dbReference>
<keyword evidence="2 10" id="KW-1003">Cell membrane</keyword>
<proteinExistence type="inferred from homology"/>
<evidence type="ECO:0000313" key="11">
    <source>
        <dbReference type="EMBL" id="ALG83528.1"/>
    </source>
</evidence>
<dbReference type="InterPro" id="IPR003691">
    <property type="entry name" value="FluC"/>
</dbReference>
<sequence>MIFLLTVFAGAVGAVARYLVDDAAKRRWPGVFPGPTFAINITGCLTIGFIAGLVLFAGASHDWLMVVGTGFCGGYTTFSTAAVETIRDGGRRGVVYGAGTLIGSVAACALGLWLGWLV</sequence>
<organism evidence="11 12">
    <name type="scientific">Gordonia phthalatica</name>
    <dbReference type="NCBI Taxonomy" id="1136941"/>
    <lineage>
        <taxon>Bacteria</taxon>
        <taxon>Bacillati</taxon>
        <taxon>Actinomycetota</taxon>
        <taxon>Actinomycetes</taxon>
        <taxon>Mycobacteriales</taxon>
        <taxon>Gordoniaceae</taxon>
        <taxon>Gordonia</taxon>
    </lineage>
</organism>
<dbReference type="HAMAP" id="MF_00454">
    <property type="entry name" value="FluC"/>
    <property type="match status" value="1"/>
</dbReference>
<dbReference type="AlphaFoldDB" id="A0A0N9MN76"/>
<comment type="subcellular location">
    <subcellularLocation>
        <location evidence="1 10">Cell membrane</location>
        <topology evidence="1 10">Multi-pass membrane protein</topology>
    </subcellularLocation>
</comment>
<evidence type="ECO:0000256" key="5">
    <source>
        <dbReference type="ARBA" id="ARBA00023136"/>
    </source>
</evidence>
<evidence type="ECO:0000256" key="3">
    <source>
        <dbReference type="ARBA" id="ARBA00022692"/>
    </source>
</evidence>
<dbReference type="KEGG" id="goq:ACH46_02150"/>
<comment type="similarity">
    <text evidence="7 10">Belongs to the fluoride channel Fluc/FEX (TC 1.A.43) family.</text>
</comment>
<feature type="binding site" evidence="10">
    <location>
        <position position="76"/>
    </location>
    <ligand>
        <name>Na(+)</name>
        <dbReference type="ChEBI" id="CHEBI:29101"/>
        <note>structural</note>
    </ligand>
</feature>
<keyword evidence="10" id="KW-0813">Transport</keyword>